<evidence type="ECO:0000313" key="1">
    <source>
        <dbReference type="EMBL" id="RFP62345.1"/>
    </source>
</evidence>
<protein>
    <recommendedName>
        <fullName evidence="3">DUF2188 domain-containing protein</fullName>
    </recommendedName>
</protein>
<evidence type="ECO:0008006" key="3">
    <source>
        <dbReference type="Google" id="ProtNLM"/>
    </source>
</evidence>
<accession>A0A372DS15</accession>
<dbReference type="EMBL" id="QVPD01000001">
    <property type="protein sequence ID" value="RFP62345.1"/>
    <property type="molecule type" value="Genomic_DNA"/>
</dbReference>
<dbReference type="Proteomes" id="UP000262917">
    <property type="component" value="Unassembled WGS sequence"/>
</dbReference>
<evidence type="ECO:0000313" key="2">
    <source>
        <dbReference type="Proteomes" id="UP000262917"/>
    </source>
</evidence>
<organism evidence="1 2">
    <name type="scientific">Cognatiluteimonas weifangensis</name>
    <dbReference type="NCBI Taxonomy" id="2303539"/>
    <lineage>
        <taxon>Bacteria</taxon>
        <taxon>Pseudomonadati</taxon>
        <taxon>Pseudomonadota</taxon>
        <taxon>Gammaproteobacteria</taxon>
        <taxon>Lysobacterales</taxon>
        <taxon>Lysobacteraceae</taxon>
        <taxon>Cognatiluteimonas</taxon>
    </lineage>
</organism>
<dbReference type="AlphaFoldDB" id="A0A372DS15"/>
<proteinExistence type="predicted"/>
<keyword evidence="2" id="KW-1185">Reference proteome</keyword>
<comment type="caution">
    <text evidence="1">The sequence shown here is derived from an EMBL/GenBank/DDBJ whole genome shotgun (WGS) entry which is preliminary data.</text>
</comment>
<reference evidence="1 2" key="1">
    <citation type="submission" date="2018-08" db="EMBL/GenBank/DDBJ databases">
        <title>Lysobacter weifangensis sp. nov., a new member of the family 'Xanthomonadaceae', isolated from soil in a farmland.</title>
        <authorList>
            <person name="Zhao H."/>
        </authorList>
    </citation>
    <scope>NUCLEOTIDE SEQUENCE [LARGE SCALE GENOMIC DNA]</scope>
    <source>
        <strain evidence="1 2">WF-2</strain>
    </source>
</reference>
<sequence length="72" mass="7756">MYFVSAVADHWEVRCRAAPEGPDYPDRGAAVAAATQAARVLWEQQQVATEVLVDGGDGHWVKAAGFGELLSR</sequence>
<name>A0A372DS15_9GAMM</name>
<gene>
    <name evidence="1" type="ORF">D0Y53_00520</name>
</gene>